<keyword evidence="3" id="KW-1185">Reference proteome</keyword>
<dbReference type="Pfam" id="PF13302">
    <property type="entry name" value="Acetyltransf_3"/>
    <property type="match status" value="1"/>
</dbReference>
<dbReference type="RefSeq" id="WP_008708941.1">
    <property type="nucleotide sequence ID" value="NZ_CABKQM010000002.1"/>
</dbReference>
<dbReference type="GO" id="GO:0008999">
    <property type="term" value="F:protein-N-terminal-alanine acetyltransferase activity"/>
    <property type="evidence" value="ECO:0007669"/>
    <property type="project" value="TreeGrafter"/>
</dbReference>
<dbReference type="PANTHER" id="PTHR43441">
    <property type="entry name" value="RIBOSOMAL-PROTEIN-SERINE ACETYLTRANSFERASE"/>
    <property type="match status" value="1"/>
</dbReference>
<dbReference type="InterPro" id="IPR000182">
    <property type="entry name" value="GNAT_dom"/>
</dbReference>
<dbReference type="EMBL" id="JANFYT010000003">
    <property type="protein sequence ID" value="MCQ4813238.1"/>
    <property type="molecule type" value="Genomic_DNA"/>
</dbReference>
<dbReference type="GO" id="GO:1990189">
    <property type="term" value="F:protein N-terminal-serine acetyltransferase activity"/>
    <property type="evidence" value="ECO:0007669"/>
    <property type="project" value="TreeGrafter"/>
</dbReference>
<evidence type="ECO:0000259" key="1">
    <source>
        <dbReference type="PROSITE" id="PS51186"/>
    </source>
</evidence>
<sequence length="158" mass="17425">MRKIIVKTERLRIVPLSIEELRLLRDGEPDDGMKQAYGEMMDAVRRSPGREEWGTYWNICLTSGTRVGGLCFKGAPDAEGGVEIGYGIDEAYRRNGYASEAVTGVIKWAAEQSGVRRVTAQTEEENAASEKVLLKSGFTADGRGDEGPLYKIILVKPQ</sequence>
<organism evidence="2 3">
    <name type="scientific">Cloacibacillus evryensis</name>
    <dbReference type="NCBI Taxonomy" id="508460"/>
    <lineage>
        <taxon>Bacteria</taxon>
        <taxon>Thermotogati</taxon>
        <taxon>Synergistota</taxon>
        <taxon>Synergistia</taxon>
        <taxon>Synergistales</taxon>
        <taxon>Synergistaceae</taxon>
        <taxon>Cloacibacillus</taxon>
    </lineage>
</organism>
<feature type="domain" description="N-acetyltransferase" evidence="1">
    <location>
        <begin position="11"/>
        <end position="158"/>
    </location>
</feature>
<dbReference type="PROSITE" id="PS51186">
    <property type="entry name" value="GNAT"/>
    <property type="match status" value="1"/>
</dbReference>
<comment type="caution">
    <text evidence="2">The sequence shown here is derived from an EMBL/GenBank/DDBJ whole genome shotgun (WGS) entry which is preliminary data.</text>
</comment>
<dbReference type="InterPro" id="IPR016181">
    <property type="entry name" value="Acyl_CoA_acyltransferase"/>
</dbReference>
<proteinExistence type="predicted"/>
<dbReference type="SUPFAM" id="SSF55729">
    <property type="entry name" value="Acyl-CoA N-acyltransferases (Nat)"/>
    <property type="match status" value="1"/>
</dbReference>
<dbReference type="CDD" id="cd04301">
    <property type="entry name" value="NAT_SF"/>
    <property type="match status" value="1"/>
</dbReference>
<gene>
    <name evidence="2" type="ORF">NE630_02230</name>
</gene>
<dbReference type="PANTHER" id="PTHR43441:SF6">
    <property type="entry name" value="N-ACETYLTRANSFERASE DOMAIN-CONTAINING PROTEIN"/>
    <property type="match status" value="1"/>
</dbReference>
<protein>
    <submittedName>
        <fullName evidence="2">GNAT family N-acetyltransferase</fullName>
    </submittedName>
</protein>
<accession>A0AAW5K5S3</accession>
<dbReference type="InterPro" id="IPR051908">
    <property type="entry name" value="Ribosomal_N-acetyltransferase"/>
</dbReference>
<evidence type="ECO:0000313" key="2">
    <source>
        <dbReference type="EMBL" id="MCQ4813238.1"/>
    </source>
</evidence>
<evidence type="ECO:0000313" key="3">
    <source>
        <dbReference type="Proteomes" id="UP001205919"/>
    </source>
</evidence>
<dbReference type="Proteomes" id="UP001205919">
    <property type="component" value="Unassembled WGS sequence"/>
</dbReference>
<dbReference type="AlphaFoldDB" id="A0AAW5K5S3"/>
<name>A0AAW5K5S3_9BACT</name>
<dbReference type="Gene3D" id="3.40.630.30">
    <property type="match status" value="1"/>
</dbReference>
<dbReference type="GO" id="GO:0005737">
    <property type="term" value="C:cytoplasm"/>
    <property type="evidence" value="ECO:0007669"/>
    <property type="project" value="TreeGrafter"/>
</dbReference>
<reference evidence="2 3" key="1">
    <citation type="submission" date="2022-06" db="EMBL/GenBank/DDBJ databases">
        <title>Isolation of gut microbiota from human fecal samples.</title>
        <authorList>
            <person name="Pamer E.G."/>
            <person name="Barat B."/>
            <person name="Waligurski E."/>
            <person name="Medina S."/>
            <person name="Paddock L."/>
            <person name="Mostad J."/>
        </authorList>
    </citation>
    <scope>NUCLEOTIDE SEQUENCE [LARGE SCALE GENOMIC DNA]</scope>
    <source>
        <strain evidence="2 3">DFI.9.90</strain>
    </source>
</reference>